<dbReference type="Gene3D" id="3.30.70.141">
    <property type="entry name" value="Nucleoside diphosphate kinase-like domain"/>
    <property type="match status" value="1"/>
</dbReference>
<dbReference type="NCBIfam" id="NF001908">
    <property type="entry name" value="PRK00668.1"/>
    <property type="match status" value="1"/>
</dbReference>
<dbReference type="InterPro" id="IPR001564">
    <property type="entry name" value="Nucleoside_diP_kinase"/>
</dbReference>
<evidence type="ECO:0000256" key="8">
    <source>
        <dbReference type="RuleBase" id="RU004011"/>
    </source>
</evidence>
<evidence type="ECO:0000256" key="6">
    <source>
        <dbReference type="ARBA" id="ARBA00023080"/>
    </source>
</evidence>
<dbReference type="InterPro" id="IPR036850">
    <property type="entry name" value="NDK-like_dom_sf"/>
</dbReference>
<comment type="caution">
    <text evidence="10">The sequence shown here is derived from an EMBL/GenBank/DDBJ whole genome shotgun (WGS) entry which is preliminary data.</text>
</comment>
<evidence type="ECO:0000256" key="3">
    <source>
        <dbReference type="ARBA" id="ARBA00012966"/>
    </source>
</evidence>
<comment type="similarity">
    <text evidence="2 7 8">Belongs to the NDK family.</text>
</comment>
<dbReference type="EMBL" id="JBJHZZ010000009">
    <property type="protein sequence ID" value="MFL0247811.1"/>
    <property type="molecule type" value="Genomic_DNA"/>
</dbReference>
<evidence type="ECO:0000256" key="7">
    <source>
        <dbReference type="PROSITE-ProRule" id="PRU00706"/>
    </source>
</evidence>
<sequence>MERTLILVKPDGVERKLLGKIISCYERKGLNIIALELILADTDTAKRHYEEHVGKPYFEELIKYITENKLCALVVEGENAIEIVRKINGDKDPLKSDLGSIRGKFSIEKTRNLVHASDSAQSAKREIGIWFPKI</sequence>
<dbReference type="SUPFAM" id="SSF54919">
    <property type="entry name" value="Nucleoside diphosphate kinase, NDK"/>
    <property type="match status" value="1"/>
</dbReference>
<keyword evidence="6" id="KW-0546">Nucleotide metabolism</keyword>
<name>A0ABW8T6U0_9CLOT</name>
<keyword evidence="11" id="KW-1185">Reference proteome</keyword>
<protein>
    <recommendedName>
        <fullName evidence="3">nucleoside-diphosphate kinase</fullName>
        <ecNumber evidence="3">2.7.4.6</ecNumber>
    </recommendedName>
</protein>
<feature type="domain" description="Nucleoside diphosphate kinase-like" evidence="9">
    <location>
        <begin position="1"/>
        <end position="134"/>
    </location>
</feature>
<dbReference type="PRINTS" id="PR01243">
    <property type="entry name" value="NUCDPKINASE"/>
</dbReference>
<dbReference type="InterPro" id="IPR034907">
    <property type="entry name" value="NDK-like_dom"/>
</dbReference>
<dbReference type="RefSeq" id="WP_406770241.1">
    <property type="nucleotide sequence ID" value="NZ_JBJHZZ010000009.1"/>
</dbReference>
<dbReference type="SMART" id="SM00562">
    <property type="entry name" value="NDK"/>
    <property type="match status" value="1"/>
</dbReference>
<evidence type="ECO:0000256" key="1">
    <source>
        <dbReference type="ARBA" id="ARBA00001946"/>
    </source>
</evidence>
<dbReference type="GO" id="GO:0004550">
    <property type="term" value="F:nucleoside diphosphate kinase activity"/>
    <property type="evidence" value="ECO:0007669"/>
    <property type="project" value="UniProtKB-EC"/>
</dbReference>
<dbReference type="PANTHER" id="PTHR11349">
    <property type="entry name" value="NUCLEOSIDE DIPHOSPHATE KINASE"/>
    <property type="match status" value="1"/>
</dbReference>
<keyword evidence="5 10" id="KW-0418">Kinase</keyword>
<evidence type="ECO:0000256" key="5">
    <source>
        <dbReference type="ARBA" id="ARBA00022777"/>
    </source>
</evidence>
<proteinExistence type="inferred from homology"/>
<evidence type="ECO:0000256" key="4">
    <source>
        <dbReference type="ARBA" id="ARBA00022679"/>
    </source>
</evidence>
<evidence type="ECO:0000313" key="11">
    <source>
        <dbReference type="Proteomes" id="UP001623591"/>
    </source>
</evidence>
<gene>
    <name evidence="10" type="primary">ndk</name>
    <name evidence="10" type="ORF">ACJDUG_12600</name>
</gene>
<reference evidence="10 11" key="1">
    <citation type="submission" date="2024-11" db="EMBL/GenBank/DDBJ databases">
        <authorList>
            <person name="Heng Y.C."/>
            <person name="Lim A.C.H."/>
            <person name="Lee J.K.Y."/>
            <person name="Kittelmann S."/>
        </authorList>
    </citation>
    <scope>NUCLEOTIDE SEQUENCE [LARGE SCALE GENOMIC DNA]</scope>
    <source>
        <strain evidence="10 11">WILCCON 0185</strain>
    </source>
</reference>
<keyword evidence="4 10" id="KW-0808">Transferase</keyword>
<comment type="cofactor">
    <cofactor evidence="1">
        <name>Mg(2+)</name>
        <dbReference type="ChEBI" id="CHEBI:18420"/>
    </cofactor>
</comment>
<evidence type="ECO:0000313" key="10">
    <source>
        <dbReference type="EMBL" id="MFL0247811.1"/>
    </source>
</evidence>
<comment type="caution">
    <text evidence="7">Lacks conserved residue(s) required for the propagation of feature annotation.</text>
</comment>
<accession>A0ABW8T6U0</accession>
<evidence type="ECO:0000259" key="9">
    <source>
        <dbReference type="SMART" id="SM00562"/>
    </source>
</evidence>
<dbReference type="PROSITE" id="PS51374">
    <property type="entry name" value="NDPK_LIKE"/>
    <property type="match status" value="1"/>
</dbReference>
<dbReference type="Proteomes" id="UP001623591">
    <property type="component" value="Unassembled WGS sequence"/>
</dbReference>
<organism evidence="10 11">
    <name type="scientific">Candidatus Clostridium stratigraminis</name>
    <dbReference type="NCBI Taxonomy" id="3381661"/>
    <lineage>
        <taxon>Bacteria</taxon>
        <taxon>Bacillati</taxon>
        <taxon>Bacillota</taxon>
        <taxon>Clostridia</taxon>
        <taxon>Eubacteriales</taxon>
        <taxon>Clostridiaceae</taxon>
        <taxon>Clostridium</taxon>
    </lineage>
</organism>
<dbReference type="EC" id="2.7.4.6" evidence="3"/>
<dbReference type="Pfam" id="PF00334">
    <property type="entry name" value="NDK"/>
    <property type="match status" value="1"/>
</dbReference>
<evidence type="ECO:0000256" key="2">
    <source>
        <dbReference type="ARBA" id="ARBA00008142"/>
    </source>
</evidence>
<dbReference type="CDD" id="cd04413">
    <property type="entry name" value="NDPk_I"/>
    <property type="match status" value="1"/>
</dbReference>